<proteinExistence type="predicted"/>
<dbReference type="Proteomes" id="UP000078237">
    <property type="component" value="Unassembled WGS sequence"/>
</dbReference>
<gene>
    <name evidence="2" type="ORF">MMYC01_200331</name>
</gene>
<dbReference type="AlphaFoldDB" id="A0A175WHS3"/>
<feature type="compositionally biased region" description="Acidic residues" evidence="1">
    <location>
        <begin position="64"/>
        <end position="73"/>
    </location>
</feature>
<comment type="caution">
    <text evidence="2">The sequence shown here is derived from an EMBL/GenBank/DDBJ whole genome shotgun (WGS) entry which is preliminary data.</text>
</comment>
<evidence type="ECO:0000313" key="2">
    <source>
        <dbReference type="EMBL" id="KXX83125.1"/>
    </source>
</evidence>
<name>A0A175WHS3_9PEZI</name>
<protein>
    <submittedName>
        <fullName evidence="2">Uncharacterized protein</fullName>
    </submittedName>
</protein>
<evidence type="ECO:0000313" key="3">
    <source>
        <dbReference type="Proteomes" id="UP000078237"/>
    </source>
</evidence>
<feature type="region of interest" description="Disordered" evidence="1">
    <location>
        <begin position="64"/>
        <end position="91"/>
    </location>
</feature>
<organism evidence="2 3">
    <name type="scientific">Madurella mycetomatis</name>
    <dbReference type="NCBI Taxonomy" id="100816"/>
    <lineage>
        <taxon>Eukaryota</taxon>
        <taxon>Fungi</taxon>
        <taxon>Dikarya</taxon>
        <taxon>Ascomycota</taxon>
        <taxon>Pezizomycotina</taxon>
        <taxon>Sordariomycetes</taxon>
        <taxon>Sordariomycetidae</taxon>
        <taxon>Sordariales</taxon>
        <taxon>Sordariales incertae sedis</taxon>
        <taxon>Madurella</taxon>
    </lineage>
</organism>
<dbReference type="VEuPathDB" id="FungiDB:MMYC01_200331"/>
<dbReference type="EMBL" id="LCTW02000003">
    <property type="protein sequence ID" value="KXX83125.1"/>
    <property type="molecule type" value="Genomic_DNA"/>
</dbReference>
<reference evidence="2 3" key="1">
    <citation type="journal article" date="2016" name="Genome Announc.">
        <title>Genome Sequence of Madurella mycetomatis mm55, Isolated from a Human Mycetoma Case in Sudan.</title>
        <authorList>
            <person name="Smit S."/>
            <person name="Derks M.F."/>
            <person name="Bervoets S."/>
            <person name="Fahal A."/>
            <person name="van Leeuwen W."/>
            <person name="van Belkum A."/>
            <person name="van de Sande W.W."/>
        </authorList>
    </citation>
    <scope>NUCLEOTIDE SEQUENCE [LARGE SCALE GENOMIC DNA]</scope>
    <source>
        <strain evidence="3">mm55</strain>
    </source>
</reference>
<keyword evidence="3" id="KW-1185">Reference proteome</keyword>
<accession>A0A175WHS3</accession>
<evidence type="ECO:0000256" key="1">
    <source>
        <dbReference type="SAM" id="MobiDB-lite"/>
    </source>
</evidence>
<sequence>MNEDRTKVLTPIKLDLKAPGLGLVDGAEHKVSLYYNHTDFIKDKRFAAGTIKLGRGIYADWEEVNGDPAEEASADSTPGAEVNGSSGPGPI</sequence>